<proteinExistence type="predicted"/>
<dbReference type="EMBL" id="CP117692">
    <property type="protein sequence ID" value="WDC81312.1"/>
    <property type="molecule type" value="Genomic_DNA"/>
</dbReference>
<organism evidence="1 2">
    <name type="scientific">Ligilactobacillus ruminis</name>
    <dbReference type="NCBI Taxonomy" id="1623"/>
    <lineage>
        <taxon>Bacteria</taxon>
        <taxon>Bacillati</taxon>
        <taxon>Bacillota</taxon>
        <taxon>Bacilli</taxon>
        <taxon>Lactobacillales</taxon>
        <taxon>Lactobacillaceae</taxon>
        <taxon>Ligilactobacillus</taxon>
    </lineage>
</organism>
<evidence type="ECO:0000313" key="2">
    <source>
        <dbReference type="Proteomes" id="UP001222683"/>
    </source>
</evidence>
<gene>
    <name evidence="1" type="ORF">PSR59_06430</name>
</gene>
<dbReference type="Proteomes" id="UP001222683">
    <property type="component" value="Chromosome"/>
</dbReference>
<dbReference type="SUPFAM" id="SSF55874">
    <property type="entry name" value="ATPase domain of HSP90 chaperone/DNA topoisomerase II/histidine kinase"/>
    <property type="match status" value="1"/>
</dbReference>
<dbReference type="RefSeq" id="WP_273744640.1">
    <property type="nucleotide sequence ID" value="NZ_CP117692.1"/>
</dbReference>
<sequence length="297" mass="33992">MTVKIPKYLKSNYTTLIEKLIKDVDDECRSIVIQKVILDFTDTIFVEGEMTVLLSMLIFRAQDMGKECGVVGINGNLQATLSRNGFLSEFGIDKNELEDRYDNSIHLYVNDASSIDELEKYLETELFQNINWKSVKYKESERENITSAVHELAVNVKEHSGVNRVICCGQFYPQKKELHFALADNGVSIPENIIDKNGIIDKNDSQIIEWATCEGTSTKKIPQSGLGLYYIKESLLSVGDLTIISNNGFWWRQSKNYKNEEPYMYDMSAPLHGTFIHFSLKLDERMEPIRSVSNLLF</sequence>
<name>A0AAQ2XGR2_9LACO</name>
<protein>
    <submittedName>
        <fullName evidence="1">Uncharacterized protein</fullName>
    </submittedName>
</protein>
<dbReference type="InterPro" id="IPR036890">
    <property type="entry name" value="HATPase_C_sf"/>
</dbReference>
<evidence type="ECO:0000313" key="1">
    <source>
        <dbReference type="EMBL" id="WDC81312.1"/>
    </source>
</evidence>
<dbReference type="AlphaFoldDB" id="A0AAQ2XGR2"/>
<accession>A0AAQ2XGR2</accession>
<reference evidence="1" key="1">
    <citation type="submission" date="2023-02" db="EMBL/GenBank/DDBJ databases">
        <title>Complete genome sequence of Lactobacillus ruminis CACC888 isolated from Pig feces.</title>
        <authorList>
            <person name="Park S."/>
            <person name="Park M.A."/>
            <person name="Kim D.-H."/>
            <person name="Kim Y."/>
        </authorList>
    </citation>
    <scope>NUCLEOTIDE SEQUENCE</scope>
    <source>
        <strain evidence="1">CACC888</strain>
    </source>
</reference>